<dbReference type="NCBIfam" id="TIGR03178">
    <property type="entry name" value="allantoinase"/>
    <property type="match status" value="1"/>
</dbReference>
<feature type="compositionally biased region" description="Basic and acidic residues" evidence="11">
    <location>
        <begin position="1"/>
        <end position="10"/>
    </location>
</feature>
<keyword evidence="9 13" id="KW-0378">Hydrolase</keyword>
<feature type="region of interest" description="Disordered" evidence="11">
    <location>
        <begin position="1"/>
        <end position="39"/>
    </location>
</feature>
<evidence type="ECO:0000256" key="4">
    <source>
        <dbReference type="ARBA" id="ARBA00010286"/>
    </source>
</evidence>
<evidence type="ECO:0000256" key="3">
    <source>
        <dbReference type="ARBA" id="ARBA00004968"/>
    </source>
</evidence>
<dbReference type="InterPro" id="IPR002195">
    <property type="entry name" value="Dihydroorotase_CS"/>
</dbReference>
<dbReference type="PROSITE" id="PS00482">
    <property type="entry name" value="DIHYDROOROTASE_1"/>
    <property type="match status" value="1"/>
</dbReference>
<evidence type="ECO:0000256" key="6">
    <source>
        <dbReference type="ARBA" id="ARBA00011881"/>
    </source>
</evidence>
<dbReference type="Gene3D" id="3.20.20.140">
    <property type="entry name" value="Metal-dependent hydrolases"/>
    <property type="match status" value="1"/>
</dbReference>
<dbReference type="PANTHER" id="PTHR43668:SF2">
    <property type="entry name" value="ALLANTOINASE"/>
    <property type="match status" value="1"/>
</dbReference>
<name>A0A5J5J0L0_9MICO</name>
<comment type="similarity">
    <text evidence="4">Belongs to the metallo-dependent hydrolases superfamily. DHOase family. Class I DHOase subfamily.</text>
</comment>
<dbReference type="SUPFAM" id="SSF51556">
    <property type="entry name" value="Metallo-dependent hydrolases"/>
    <property type="match status" value="1"/>
</dbReference>
<dbReference type="GO" id="GO:0006145">
    <property type="term" value="P:purine nucleobase catabolic process"/>
    <property type="evidence" value="ECO:0007669"/>
    <property type="project" value="TreeGrafter"/>
</dbReference>
<proteinExistence type="inferred from homology"/>
<feature type="compositionally biased region" description="Low complexity" evidence="11">
    <location>
        <begin position="11"/>
        <end position="20"/>
    </location>
</feature>
<comment type="subunit">
    <text evidence="6">Homotetramer.</text>
</comment>
<keyword evidence="14" id="KW-1185">Reference proteome</keyword>
<evidence type="ECO:0000256" key="2">
    <source>
        <dbReference type="ARBA" id="ARBA00002368"/>
    </source>
</evidence>
<gene>
    <name evidence="13" type="primary">allB</name>
    <name evidence="13" type="ORF">F6B43_14630</name>
</gene>
<dbReference type="OrthoDB" id="9803027at2"/>
<evidence type="ECO:0000256" key="5">
    <source>
        <dbReference type="ARBA" id="ARBA00010368"/>
    </source>
</evidence>
<evidence type="ECO:0000256" key="10">
    <source>
        <dbReference type="ARBA" id="ARBA00022833"/>
    </source>
</evidence>
<dbReference type="Proteomes" id="UP000325827">
    <property type="component" value="Unassembled WGS sequence"/>
</dbReference>
<evidence type="ECO:0000313" key="14">
    <source>
        <dbReference type="Proteomes" id="UP000325827"/>
    </source>
</evidence>
<evidence type="ECO:0000256" key="7">
    <source>
        <dbReference type="ARBA" id="ARBA00012863"/>
    </source>
</evidence>
<dbReference type="PANTHER" id="PTHR43668">
    <property type="entry name" value="ALLANTOINASE"/>
    <property type="match status" value="1"/>
</dbReference>
<dbReference type="Pfam" id="PF01979">
    <property type="entry name" value="Amidohydro_1"/>
    <property type="match status" value="1"/>
</dbReference>
<evidence type="ECO:0000256" key="1">
    <source>
        <dbReference type="ARBA" id="ARBA00001947"/>
    </source>
</evidence>
<evidence type="ECO:0000256" key="9">
    <source>
        <dbReference type="ARBA" id="ARBA00022801"/>
    </source>
</evidence>
<reference evidence="14" key="1">
    <citation type="submission" date="2019-09" db="EMBL/GenBank/DDBJ databases">
        <title>Mumia zhuanghuii sp. nov. isolated from the intestinal contents of plateau pika (Ochotona curzoniae) in the Qinghai-Tibet plateau of China.</title>
        <authorList>
            <person name="Tian Z."/>
        </authorList>
    </citation>
    <scope>NUCLEOTIDE SEQUENCE [LARGE SCALE GENOMIC DNA]</scope>
    <source>
        <strain evidence="14">JCM 30598</strain>
    </source>
</reference>
<dbReference type="InterPro" id="IPR017593">
    <property type="entry name" value="Allantoinase"/>
</dbReference>
<dbReference type="SUPFAM" id="SSF51338">
    <property type="entry name" value="Composite domain of metallo-dependent hydrolases"/>
    <property type="match status" value="1"/>
</dbReference>
<keyword evidence="10" id="KW-0862">Zinc</keyword>
<evidence type="ECO:0000259" key="12">
    <source>
        <dbReference type="Pfam" id="PF01979"/>
    </source>
</evidence>
<dbReference type="GO" id="GO:0004038">
    <property type="term" value="F:allantoinase activity"/>
    <property type="evidence" value="ECO:0007669"/>
    <property type="project" value="UniProtKB-EC"/>
</dbReference>
<dbReference type="GO" id="GO:0050897">
    <property type="term" value="F:cobalt ion binding"/>
    <property type="evidence" value="ECO:0007669"/>
    <property type="project" value="InterPro"/>
</dbReference>
<evidence type="ECO:0000256" key="11">
    <source>
        <dbReference type="SAM" id="MobiDB-lite"/>
    </source>
</evidence>
<sequence length="501" mass="51959">MHGEPREESAGARSAAARGRNPAETGIGEPRVSSAKGAAVASSEASTVIRAARTWLDGAFRPAAVLIQDGRIADVLDLRAAVAGAEVVEVPDHAVVLPGLVDSHVHVNEPGRTEWEGFASATRAAAAGGVTTIVDMPLNSLPPTTTAEALAIKKAAAAPSAFIDVGFWGGAVPENLGRLAPLHEAGVFGFKCFLSPSGVDEFGHLDTAQLNAAMEEIAALGSRIIVHAEDPALLHDSPLATGGALGPGYDAFLQSRPAESEASAIHTVIDGARRSGARAHILHLSDAHSLPAIRAAKSEGIALTVETCPHYLTIIAEEIPDGASEFKCCPPIRGSANRDLLWEGVVDGTIDAIVSDHSPSTVDLKRSGGGDFGLAWGGIAGLQVGLSAVWTEARGRGIPLERILPLFTTGPAAVAGLTGAGIIEIGAPAHLTAFGVDDPLLVEAVRLQHKNPITAYDHRHLTGRVRRTWLHGRSVYDADTAPQFRAEPRGRLLSAPVQAPA</sequence>
<dbReference type="EMBL" id="VYSA01000003">
    <property type="protein sequence ID" value="KAA9106389.1"/>
    <property type="molecule type" value="Genomic_DNA"/>
</dbReference>
<dbReference type="InterPro" id="IPR006680">
    <property type="entry name" value="Amidohydro-rel"/>
</dbReference>
<dbReference type="GO" id="GO:0005737">
    <property type="term" value="C:cytoplasm"/>
    <property type="evidence" value="ECO:0007669"/>
    <property type="project" value="TreeGrafter"/>
</dbReference>
<dbReference type="InterPro" id="IPR032466">
    <property type="entry name" value="Metal_Hydrolase"/>
</dbReference>
<comment type="caution">
    <text evidence="13">The sequence shown here is derived from an EMBL/GenBank/DDBJ whole genome shotgun (WGS) entry which is preliminary data.</text>
</comment>
<dbReference type="EC" id="3.5.2.5" evidence="7"/>
<dbReference type="GO" id="GO:0008270">
    <property type="term" value="F:zinc ion binding"/>
    <property type="evidence" value="ECO:0007669"/>
    <property type="project" value="InterPro"/>
</dbReference>
<comment type="similarity">
    <text evidence="5">Belongs to the metallo-dependent hydrolases superfamily. Allantoinase family.</text>
</comment>
<keyword evidence="8" id="KW-0479">Metal-binding</keyword>
<dbReference type="InterPro" id="IPR011059">
    <property type="entry name" value="Metal-dep_hydrolase_composite"/>
</dbReference>
<comment type="cofactor">
    <cofactor evidence="1">
        <name>Zn(2+)</name>
        <dbReference type="ChEBI" id="CHEBI:29105"/>
    </cofactor>
</comment>
<organism evidence="13 14">
    <name type="scientific">Microbacterium rhizomatis</name>
    <dbReference type="NCBI Taxonomy" id="1631477"/>
    <lineage>
        <taxon>Bacteria</taxon>
        <taxon>Bacillati</taxon>
        <taxon>Actinomycetota</taxon>
        <taxon>Actinomycetes</taxon>
        <taxon>Micrococcales</taxon>
        <taxon>Microbacteriaceae</taxon>
        <taxon>Microbacterium</taxon>
    </lineage>
</organism>
<dbReference type="InterPro" id="IPR050138">
    <property type="entry name" value="DHOase/Allantoinase_Hydrolase"/>
</dbReference>
<evidence type="ECO:0000256" key="8">
    <source>
        <dbReference type="ARBA" id="ARBA00022723"/>
    </source>
</evidence>
<comment type="function">
    <text evidence="2">Catalyzes the reversible cyclization of carbamoyl aspartate to dihydroorotate.</text>
</comment>
<dbReference type="GO" id="GO:0000256">
    <property type="term" value="P:allantoin catabolic process"/>
    <property type="evidence" value="ECO:0007669"/>
    <property type="project" value="InterPro"/>
</dbReference>
<protein>
    <recommendedName>
        <fullName evidence="7">allantoinase</fullName>
        <ecNumber evidence="7">3.5.2.5</ecNumber>
    </recommendedName>
</protein>
<evidence type="ECO:0000313" key="13">
    <source>
        <dbReference type="EMBL" id="KAA9106389.1"/>
    </source>
</evidence>
<comment type="pathway">
    <text evidence="3">Nitrogen metabolism; (S)-allantoin degradation; allantoate from (S)-allantoin: step 1/1.</text>
</comment>
<dbReference type="AlphaFoldDB" id="A0A5J5J0L0"/>
<feature type="domain" description="Amidohydrolase-related" evidence="12">
    <location>
        <begin position="95"/>
        <end position="472"/>
    </location>
</feature>
<accession>A0A5J5J0L0</accession>